<dbReference type="SUPFAM" id="SSF55785">
    <property type="entry name" value="PYP-like sensor domain (PAS domain)"/>
    <property type="match status" value="1"/>
</dbReference>
<dbReference type="Proteomes" id="UP000049127">
    <property type="component" value="Unassembled WGS sequence"/>
</dbReference>
<evidence type="ECO:0000259" key="7">
    <source>
        <dbReference type="PROSITE" id="PS50109"/>
    </source>
</evidence>
<keyword evidence="4 8" id="KW-0418">Kinase</keyword>
<dbReference type="SMART" id="SM00388">
    <property type="entry name" value="HisKA"/>
    <property type="match status" value="1"/>
</dbReference>
<keyword evidence="6" id="KW-0812">Transmembrane</keyword>
<dbReference type="PANTHER" id="PTHR43711:SF26">
    <property type="entry name" value="SENSOR HISTIDINE KINASE RCSC"/>
    <property type="match status" value="1"/>
</dbReference>
<dbReference type="InterPro" id="IPR003661">
    <property type="entry name" value="HisK_dim/P_dom"/>
</dbReference>
<dbReference type="SUPFAM" id="SSF47384">
    <property type="entry name" value="Homodimeric domain of signal transducing histidine kinase"/>
    <property type="match status" value="1"/>
</dbReference>
<evidence type="ECO:0000256" key="3">
    <source>
        <dbReference type="ARBA" id="ARBA00022679"/>
    </source>
</evidence>
<dbReference type="InterPro" id="IPR050736">
    <property type="entry name" value="Sensor_HK_Regulatory"/>
</dbReference>
<dbReference type="RefSeq" id="WP_055342759.1">
    <property type="nucleotide sequence ID" value="NZ_CEKZ01000014.1"/>
</dbReference>
<feature type="domain" description="Histidine kinase" evidence="7">
    <location>
        <begin position="523"/>
        <end position="732"/>
    </location>
</feature>
<feature type="transmembrane region" description="Helical" evidence="6">
    <location>
        <begin position="78"/>
        <end position="95"/>
    </location>
</feature>
<organism evidence="8 9">
    <name type="scientific">Paraclostridium sordellii</name>
    <name type="common">Clostridium sordellii</name>
    <dbReference type="NCBI Taxonomy" id="1505"/>
    <lineage>
        <taxon>Bacteria</taxon>
        <taxon>Bacillati</taxon>
        <taxon>Bacillota</taxon>
        <taxon>Clostridia</taxon>
        <taxon>Peptostreptococcales</taxon>
        <taxon>Peptostreptococcaceae</taxon>
        <taxon>Paraclostridium</taxon>
    </lineage>
</organism>
<evidence type="ECO:0000256" key="4">
    <source>
        <dbReference type="ARBA" id="ARBA00022777"/>
    </source>
</evidence>
<sequence length="759" mass="89091">MADKLIYIMNLSFLIASIFCIISFNVKYIYKDLFYIICIFMINVVNIHNSTVFYFISIALSFLLFIKTLSENSINDNKVKKSVFLIITITACTILKLKIEYINLIFIVVSNFNMMIKYIKNNSLKNEEKNRKLSKDINSLKLKENSGMKLLKSSKETNKKTLNIIERKKELLNIILEQNNKCVIIIDKYGYISNKDSNFHKTWKYYELCNYNIKFSNFINSNFTDSIEILLDVQKVYELGREINTELLSKDNKYFECKYTPFIVNGETMGVICIMTDITYKKYSQKIIDYNKIKYKKTIETIPHTIVVTKDRKIIYSNNKNFDIDIHNEKVKNFIFNTEKYGDFEGEIEKGNKKYLNIRKTNFEENNINKEIAVLRDITDYKLLIEDIKKQSNKHSSLVNSIPQGIYIYDFEEKKTVYINDVLLKMSGYKNLDEFNHSHIVKDVAWVLDKFGQDTKFIRHKIKNSLGTYIDVELGGITLEINNKMKCIGIMNDISEKVRAEKLEKEVAKKKMEYKQKNHFFMNMSHELKTPLNLIMSTNQLIQSIFKNEIEKNPSSQISSITKIVENQSYLSLQIIENIMTLAKVDADFYKPEVGCYDIVSIVEDIITEINRYSKNNRIEFIFDTNMEEKLVYIDPYDIERIILLILSKVIKQSEAKSTVSVDFVDKDSEIEIFIKNKGGYNKDLSLENLSKENIQMNLEVASSIIKMYDGNICIKENLNYLEIIIKMKLEENYNYEDKKESIINRESIYSQYSMINAL</sequence>
<dbReference type="Pfam" id="PF00512">
    <property type="entry name" value="HisKA"/>
    <property type="match status" value="1"/>
</dbReference>
<dbReference type="Gene3D" id="3.30.450.20">
    <property type="entry name" value="PAS domain"/>
    <property type="match status" value="2"/>
</dbReference>
<evidence type="ECO:0000313" key="9">
    <source>
        <dbReference type="Proteomes" id="UP000049127"/>
    </source>
</evidence>
<keyword evidence="6" id="KW-0472">Membrane</keyword>
<name>A0A0C7R6V3_PARSO</name>
<keyword evidence="6" id="KW-1133">Transmembrane helix</keyword>
<dbReference type="EMBL" id="CEKZ01000014">
    <property type="protein sequence ID" value="CEQ04640.1"/>
    <property type="molecule type" value="Genomic_DNA"/>
</dbReference>
<dbReference type="GO" id="GO:0000155">
    <property type="term" value="F:phosphorelay sensor kinase activity"/>
    <property type="evidence" value="ECO:0007669"/>
    <property type="project" value="InterPro"/>
</dbReference>
<dbReference type="CDD" id="cd00082">
    <property type="entry name" value="HisKA"/>
    <property type="match status" value="1"/>
</dbReference>
<dbReference type="InterPro" id="IPR005467">
    <property type="entry name" value="His_kinase_dom"/>
</dbReference>
<dbReference type="EC" id="2.7.13.3" evidence="2"/>
<dbReference type="SUPFAM" id="SSF55874">
    <property type="entry name" value="ATPase domain of HSP90 chaperone/DNA topoisomerase II/histidine kinase"/>
    <property type="match status" value="1"/>
</dbReference>
<keyword evidence="5" id="KW-0902">Two-component regulatory system</keyword>
<evidence type="ECO:0000256" key="6">
    <source>
        <dbReference type="SAM" id="Phobius"/>
    </source>
</evidence>
<dbReference type="Pfam" id="PF13188">
    <property type="entry name" value="PAS_8"/>
    <property type="match status" value="1"/>
</dbReference>
<keyword evidence="3 8" id="KW-0808">Transferase</keyword>
<dbReference type="InterPro" id="IPR036890">
    <property type="entry name" value="HATPase_C_sf"/>
</dbReference>
<dbReference type="Gene3D" id="1.10.287.130">
    <property type="match status" value="1"/>
</dbReference>
<accession>A0A0C7R6V3</accession>
<dbReference type="Gene3D" id="3.30.565.10">
    <property type="entry name" value="Histidine kinase-like ATPase, C-terminal domain"/>
    <property type="match status" value="1"/>
</dbReference>
<evidence type="ECO:0000256" key="5">
    <source>
        <dbReference type="ARBA" id="ARBA00023012"/>
    </source>
</evidence>
<dbReference type="OrthoDB" id="1743556at2"/>
<gene>
    <name evidence="8" type="primary">divJ</name>
    <name evidence="8" type="ORF">R28058_23581</name>
</gene>
<dbReference type="AlphaFoldDB" id="A0A0C7R6V3"/>
<comment type="catalytic activity">
    <reaction evidence="1">
        <text>ATP + protein L-histidine = ADP + protein N-phospho-L-histidine.</text>
        <dbReference type="EC" id="2.7.13.3"/>
    </reaction>
</comment>
<protein>
    <recommendedName>
        <fullName evidence="2">histidine kinase</fullName>
        <ecNumber evidence="2">2.7.13.3</ecNumber>
    </recommendedName>
</protein>
<evidence type="ECO:0000313" key="8">
    <source>
        <dbReference type="EMBL" id="CEQ04640.1"/>
    </source>
</evidence>
<dbReference type="PROSITE" id="PS50109">
    <property type="entry name" value="HIS_KIN"/>
    <property type="match status" value="1"/>
</dbReference>
<feature type="transmembrane region" description="Helical" evidence="6">
    <location>
        <begin position="6"/>
        <end position="26"/>
    </location>
</feature>
<evidence type="ECO:0000256" key="2">
    <source>
        <dbReference type="ARBA" id="ARBA00012438"/>
    </source>
</evidence>
<reference evidence="8 9" key="1">
    <citation type="submission" date="2015-01" db="EMBL/GenBank/DDBJ databases">
        <authorList>
            <person name="Aslett A.Martin."/>
            <person name="De Silva Nishadi"/>
        </authorList>
    </citation>
    <scope>NUCLEOTIDE SEQUENCE [LARGE SCALE GENOMIC DNA]</scope>
    <source>
        <strain evidence="8 9">R28058</strain>
    </source>
</reference>
<dbReference type="InterPro" id="IPR036097">
    <property type="entry name" value="HisK_dim/P_sf"/>
</dbReference>
<feature type="transmembrane region" description="Helical" evidence="6">
    <location>
        <begin position="33"/>
        <end position="66"/>
    </location>
</feature>
<dbReference type="InterPro" id="IPR000014">
    <property type="entry name" value="PAS"/>
</dbReference>
<dbReference type="InterPro" id="IPR035965">
    <property type="entry name" value="PAS-like_dom_sf"/>
</dbReference>
<proteinExistence type="predicted"/>
<evidence type="ECO:0000256" key="1">
    <source>
        <dbReference type="ARBA" id="ARBA00000085"/>
    </source>
</evidence>
<dbReference type="PANTHER" id="PTHR43711">
    <property type="entry name" value="TWO-COMPONENT HISTIDINE KINASE"/>
    <property type="match status" value="1"/>
</dbReference>